<dbReference type="EMBL" id="LAZR01004866">
    <property type="protein sequence ID" value="KKN04900.1"/>
    <property type="molecule type" value="Genomic_DNA"/>
</dbReference>
<reference evidence="1" key="1">
    <citation type="journal article" date="2015" name="Nature">
        <title>Complex archaea that bridge the gap between prokaryotes and eukaryotes.</title>
        <authorList>
            <person name="Spang A."/>
            <person name="Saw J.H."/>
            <person name="Jorgensen S.L."/>
            <person name="Zaremba-Niedzwiedzka K."/>
            <person name="Martijn J."/>
            <person name="Lind A.E."/>
            <person name="van Eijk R."/>
            <person name="Schleper C."/>
            <person name="Guy L."/>
            <person name="Ettema T.J."/>
        </authorList>
    </citation>
    <scope>NUCLEOTIDE SEQUENCE</scope>
</reference>
<proteinExistence type="predicted"/>
<comment type="caution">
    <text evidence="1">The sequence shown here is derived from an EMBL/GenBank/DDBJ whole genome shotgun (WGS) entry which is preliminary data.</text>
</comment>
<accession>A0A0F9MBY5</accession>
<sequence>MAKSYDWLHDLKLSKEYANFLATRNLLPESTWANYKLLGIQGLVETDMLNVCSAELRKRWRRNRPIIFNRDAKNESN</sequence>
<name>A0A0F9MBY5_9ZZZZ</name>
<protein>
    <submittedName>
        <fullName evidence="1">Uncharacterized protein</fullName>
    </submittedName>
</protein>
<dbReference type="AlphaFoldDB" id="A0A0F9MBY5"/>
<gene>
    <name evidence="1" type="ORF">LCGC14_1092670</name>
</gene>
<evidence type="ECO:0000313" key="1">
    <source>
        <dbReference type="EMBL" id="KKN04900.1"/>
    </source>
</evidence>
<organism evidence="1">
    <name type="scientific">marine sediment metagenome</name>
    <dbReference type="NCBI Taxonomy" id="412755"/>
    <lineage>
        <taxon>unclassified sequences</taxon>
        <taxon>metagenomes</taxon>
        <taxon>ecological metagenomes</taxon>
    </lineage>
</organism>